<dbReference type="InterPro" id="IPR017968">
    <property type="entry name" value="Acylphosphatase_CS"/>
</dbReference>
<evidence type="ECO:0000256" key="7">
    <source>
        <dbReference type="RuleBase" id="RU004168"/>
    </source>
</evidence>
<accession>A0A554S7R6</accession>
<dbReference type="PROSITE" id="PS00150">
    <property type="entry name" value="ACYLPHOSPHATASE_1"/>
    <property type="match status" value="1"/>
</dbReference>
<proteinExistence type="inferred from homology"/>
<dbReference type="PRINTS" id="PR00112">
    <property type="entry name" value="ACYLPHPHTASE"/>
</dbReference>
<evidence type="ECO:0000313" key="9">
    <source>
        <dbReference type="EMBL" id="TSD62399.1"/>
    </source>
</evidence>
<comment type="similarity">
    <text evidence="1 7">Belongs to the acylphosphatase family.</text>
</comment>
<dbReference type="EMBL" id="VLNT01000009">
    <property type="protein sequence ID" value="TSD62399.1"/>
    <property type="molecule type" value="Genomic_DNA"/>
</dbReference>
<feature type="active site" evidence="5">
    <location>
        <position position="39"/>
    </location>
</feature>
<feature type="domain" description="Acylphosphatase-like" evidence="8">
    <location>
        <begin position="6"/>
        <end position="93"/>
    </location>
</feature>
<evidence type="ECO:0000256" key="1">
    <source>
        <dbReference type="ARBA" id="ARBA00005614"/>
    </source>
</evidence>
<keyword evidence="10" id="KW-1185">Reference proteome</keyword>
<evidence type="ECO:0000256" key="6">
    <source>
        <dbReference type="RuleBase" id="RU000553"/>
    </source>
</evidence>
<evidence type="ECO:0000313" key="10">
    <source>
        <dbReference type="Proteomes" id="UP000316988"/>
    </source>
</evidence>
<dbReference type="PANTHER" id="PTHR47268:SF4">
    <property type="entry name" value="ACYLPHOSPHATASE"/>
    <property type="match status" value="1"/>
</dbReference>
<dbReference type="InterPro" id="IPR036046">
    <property type="entry name" value="Acylphosphatase-like_dom_sf"/>
</dbReference>
<dbReference type="PROSITE" id="PS00151">
    <property type="entry name" value="ACYLPHOSPHATASE_2"/>
    <property type="match status" value="1"/>
</dbReference>
<dbReference type="RefSeq" id="WP_143913833.1">
    <property type="nucleotide sequence ID" value="NZ_VLNT01000009.1"/>
</dbReference>
<dbReference type="SUPFAM" id="SSF54975">
    <property type="entry name" value="Acylphosphatase/BLUF domain-like"/>
    <property type="match status" value="1"/>
</dbReference>
<comment type="caution">
    <text evidence="9">The sequence shown here is derived from an EMBL/GenBank/DDBJ whole genome shotgun (WGS) entry which is preliminary data.</text>
</comment>
<dbReference type="GO" id="GO:0003998">
    <property type="term" value="F:acylphosphatase activity"/>
    <property type="evidence" value="ECO:0007669"/>
    <property type="project" value="UniProtKB-EC"/>
</dbReference>
<dbReference type="Gene3D" id="3.30.70.100">
    <property type="match status" value="1"/>
</dbReference>
<gene>
    <name evidence="9" type="ORF">FNM00_12270</name>
</gene>
<dbReference type="PROSITE" id="PS51160">
    <property type="entry name" value="ACYLPHOSPHATASE_3"/>
    <property type="match status" value="1"/>
</dbReference>
<dbReference type="PANTHER" id="PTHR47268">
    <property type="entry name" value="ACYLPHOSPHATASE"/>
    <property type="match status" value="1"/>
</dbReference>
<organism evidence="9 10">
    <name type="scientific">Aeromicrobium piscarium</name>
    <dbReference type="NCBI Taxonomy" id="2590901"/>
    <lineage>
        <taxon>Bacteria</taxon>
        <taxon>Bacillati</taxon>
        <taxon>Actinomycetota</taxon>
        <taxon>Actinomycetes</taxon>
        <taxon>Propionibacteriales</taxon>
        <taxon>Nocardioidaceae</taxon>
        <taxon>Aeromicrobium</taxon>
    </lineage>
</organism>
<comment type="catalytic activity">
    <reaction evidence="4 5 6">
        <text>an acyl phosphate + H2O = a carboxylate + phosphate + H(+)</text>
        <dbReference type="Rhea" id="RHEA:14965"/>
        <dbReference type="ChEBI" id="CHEBI:15377"/>
        <dbReference type="ChEBI" id="CHEBI:15378"/>
        <dbReference type="ChEBI" id="CHEBI:29067"/>
        <dbReference type="ChEBI" id="CHEBI:43474"/>
        <dbReference type="ChEBI" id="CHEBI:59918"/>
        <dbReference type="EC" id="3.6.1.7"/>
    </reaction>
</comment>
<dbReference type="InterPro" id="IPR001792">
    <property type="entry name" value="Acylphosphatase-like_dom"/>
</dbReference>
<protein>
    <recommendedName>
        <fullName evidence="3 5">Acylphosphatase</fullName>
        <ecNumber evidence="2 5">3.6.1.7</ecNumber>
    </recommendedName>
</protein>
<reference evidence="9 10" key="1">
    <citation type="submission" date="2019-07" db="EMBL/GenBank/DDBJ databases">
        <authorList>
            <person name="Zhao L.H."/>
        </authorList>
    </citation>
    <scope>NUCLEOTIDE SEQUENCE [LARGE SCALE GENOMIC DNA]</scope>
    <source>
        <strain evidence="9 10">Co35</strain>
    </source>
</reference>
<dbReference type="OrthoDB" id="3182027at2"/>
<dbReference type="Pfam" id="PF00708">
    <property type="entry name" value="Acylphosphatase"/>
    <property type="match status" value="1"/>
</dbReference>
<dbReference type="Proteomes" id="UP000316988">
    <property type="component" value="Unassembled WGS sequence"/>
</dbReference>
<evidence type="ECO:0000256" key="3">
    <source>
        <dbReference type="ARBA" id="ARBA00015991"/>
    </source>
</evidence>
<keyword evidence="5 6" id="KW-0378">Hydrolase</keyword>
<evidence type="ECO:0000256" key="5">
    <source>
        <dbReference type="PROSITE-ProRule" id="PRU00520"/>
    </source>
</evidence>
<feature type="active site" evidence="5">
    <location>
        <position position="21"/>
    </location>
</feature>
<dbReference type="EC" id="3.6.1.7" evidence="2 5"/>
<evidence type="ECO:0000256" key="2">
    <source>
        <dbReference type="ARBA" id="ARBA00012150"/>
    </source>
</evidence>
<sequence>MPSLISRHLVVHGRVQGVYFRASCEDVARRLGLDGWVRNRDDGAVELVAQGEADAVEELVRWCHQGPQQASVTSVEVSEAEVDDGLGEFSTRY</sequence>
<evidence type="ECO:0000256" key="4">
    <source>
        <dbReference type="ARBA" id="ARBA00047645"/>
    </source>
</evidence>
<dbReference type="AlphaFoldDB" id="A0A554S7R6"/>
<evidence type="ECO:0000259" key="8">
    <source>
        <dbReference type="PROSITE" id="PS51160"/>
    </source>
</evidence>
<dbReference type="InterPro" id="IPR020456">
    <property type="entry name" value="Acylphosphatase"/>
</dbReference>
<name>A0A554S7R6_9ACTN</name>